<dbReference type="RefSeq" id="WP_191694160.1">
    <property type="nucleotide sequence ID" value="NZ_JACSQN010000005.1"/>
</dbReference>
<dbReference type="EMBL" id="JACSQN010000005">
    <property type="protein sequence ID" value="MBD7984472.1"/>
    <property type="molecule type" value="Genomic_DNA"/>
</dbReference>
<comment type="caution">
    <text evidence="1">The sequence shown here is derived from an EMBL/GenBank/DDBJ whole genome shotgun (WGS) entry which is preliminary data.</text>
</comment>
<dbReference type="Proteomes" id="UP000626786">
    <property type="component" value="Unassembled WGS sequence"/>
</dbReference>
<protein>
    <submittedName>
        <fullName evidence="1">Uncharacterized protein</fullName>
    </submittedName>
</protein>
<proteinExistence type="predicted"/>
<gene>
    <name evidence="1" type="ORF">H9649_07765</name>
</gene>
<sequence>MNESTNDHISSLTYFTIERSIEWFQQKQEQKECNIYLQTDWVKTSDHSFKIQAVLDMSYKPFSNGSGLFYLHTNQGVFTYGVNTDPNHFIDAYRRLKGDSFLN</sequence>
<name>A0ABR8U8V7_9BACL</name>
<accession>A0ABR8U8V7</accession>
<evidence type="ECO:0000313" key="1">
    <source>
        <dbReference type="EMBL" id="MBD7984472.1"/>
    </source>
</evidence>
<organism evidence="1 2">
    <name type="scientific">Sporosarcina quadrami</name>
    <dbReference type="NCBI Taxonomy" id="2762234"/>
    <lineage>
        <taxon>Bacteria</taxon>
        <taxon>Bacillati</taxon>
        <taxon>Bacillota</taxon>
        <taxon>Bacilli</taxon>
        <taxon>Bacillales</taxon>
        <taxon>Caryophanaceae</taxon>
        <taxon>Sporosarcina</taxon>
    </lineage>
</organism>
<keyword evidence="2" id="KW-1185">Reference proteome</keyword>
<evidence type="ECO:0000313" key="2">
    <source>
        <dbReference type="Proteomes" id="UP000626786"/>
    </source>
</evidence>
<reference evidence="1 2" key="1">
    <citation type="submission" date="2020-08" db="EMBL/GenBank/DDBJ databases">
        <title>A Genomic Blueprint of the Chicken Gut Microbiome.</title>
        <authorList>
            <person name="Gilroy R."/>
            <person name="Ravi A."/>
            <person name="Getino M."/>
            <person name="Pursley I."/>
            <person name="Horton D.L."/>
            <person name="Alikhan N.-F."/>
            <person name="Baker D."/>
            <person name="Gharbi K."/>
            <person name="Hall N."/>
            <person name="Watson M."/>
            <person name="Adriaenssens E.M."/>
            <person name="Foster-Nyarko E."/>
            <person name="Jarju S."/>
            <person name="Secka A."/>
            <person name="Antonio M."/>
            <person name="Oren A."/>
            <person name="Chaudhuri R."/>
            <person name="La Ragione R.M."/>
            <person name="Hildebrand F."/>
            <person name="Pallen M.J."/>
        </authorList>
    </citation>
    <scope>NUCLEOTIDE SEQUENCE [LARGE SCALE GENOMIC DNA]</scope>
    <source>
        <strain evidence="1 2">Sa2YVA2</strain>
    </source>
</reference>